<reference evidence="2 3" key="1">
    <citation type="submission" date="2016-11" db="EMBL/GenBank/DDBJ databases">
        <authorList>
            <person name="Jaros S."/>
            <person name="Januszkiewicz K."/>
            <person name="Wedrychowicz H."/>
        </authorList>
    </citation>
    <scope>NUCLEOTIDE SEQUENCE [LARGE SCALE GENOMIC DNA]</scope>
    <source>
        <strain evidence="2 3">DSM 22153</strain>
    </source>
</reference>
<feature type="compositionally biased region" description="Low complexity" evidence="1">
    <location>
        <begin position="19"/>
        <end position="31"/>
    </location>
</feature>
<accession>A0A1M7BVB3</accession>
<gene>
    <name evidence="2" type="ORF">SAMN05444272_0973</name>
</gene>
<name>A0A1M7BVB3_9HYPH</name>
<sequence>MSDVDAAGGTGKDRDGVDAPEAADASEAAVPNRRGKEKPAKPTREERLAEALRANLRRRKAAARERSS</sequence>
<feature type="compositionally biased region" description="Basic and acidic residues" evidence="1">
    <location>
        <begin position="37"/>
        <end position="47"/>
    </location>
</feature>
<dbReference type="RefSeq" id="WP_073009501.1">
    <property type="nucleotide sequence ID" value="NZ_FRBW01000001.1"/>
</dbReference>
<organism evidence="2 3">
    <name type="scientific">Roseibium suaedae</name>
    <dbReference type="NCBI Taxonomy" id="735517"/>
    <lineage>
        <taxon>Bacteria</taxon>
        <taxon>Pseudomonadati</taxon>
        <taxon>Pseudomonadota</taxon>
        <taxon>Alphaproteobacteria</taxon>
        <taxon>Hyphomicrobiales</taxon>
        <taxon>Stappiaceae</taxon>
        <taxon>Roseibium</taxon>
    </lineage>
</organism>
<keyword evidence="3" id="KW-1185">Reference proteome</keyword>
<evidence type="ECO:0000313" key="2">
    <source>
        <dbReference type="EMBL" id="SHL58519.1"/>
    </source>
</evidence>
<protein>
    <submittedName>
        <fullName evidence="2">Uncharacterized protein</fullName>
    </submittedName>
</protein>
<dbReference type="EMBL" id="FRBW01000001">
    <property type="protein sequence ID" value="SHL58519.1"/>
    <property type="molecule type" value="Genomic_DNA"/>
</dbReference>
<evidence type="ECO:0000313" key="3">
    <source>
        <dbReference type="Proteomes" id="UP000186002"/>
    </source>
</evidence>
<feature type="region of interest" description="Disordered" evidence="1">
    <location>
        <begin position="1"/>
        <end position="47"/>
    </location>
</feature>
<proteinExistence type="predicted"/>
<dbReference type="AlphaFoldDB" id="A0A1M7BVB3"/>
<dbReference type="Proteomes" id="UP000186002">
    <property type="component" value="Unassembled WGS sequence"/>
</dbReference>
<evidence type="ECO:0000256" key="1">
    <source>
        <dbReference type="SAM" id="MobiDB-lite"/>
    </source>
</evidence>